<dbReference type="Proteomes" id="UP000234681">
    <property type="component" value="Chromosome 9"/>
</dbReference>
<sequence>MNWCKGCSFLLLKPSKYSRKAK</sequence>
<name>A6JR59_RAT</name>
<evidence type="ECO:0000313" key="1">
    <source>
        <dbReference type="EMBL" id="EDL91878.1"/>
    </source>
</evidence>
<gene>
    <name evidence="1" type="ORF">rCG_55592</name>
</gene>
<dbReference type="EMBL" id="CH473997">
    <property type="protein sequence ID" value="EDL91878.1"/>
    <property type="molecule type" value="Genomic_DNA"/>
</dbReference>
<organism evidence="1 2">
    <name type="scientific">Rattus norvegicus</name>
    <name type="common">Rat</name>
    <dbReference type="NCBI Taxonomy" id="10116"/>
    <lineage>
        <taxon>Eukaryota</taxon>
        <taxon>Metazoa</taxon>
        <taxon>Chordata</taxon>
        <taxon>Craniata</taxon>
        <taxon>Vertebrata</taxon>
        <taxon>Euteleostomi</taxon>
        <taxon>Mammalia</taxon>
        <taxon>Eutheria</taxon>
        <taxon>Euarchontoglires</taxon>
        <taxon>Glires</taxon>
        <taxon>Rodentia</taxon>
        <taxon>Myomorpha</taxon>
        <taxon>Muroidea</taxon>
        <taxon>Muridae</taxon>
        <taxon>Murinae</taxon>
        <taxon>Rattus</taxon>
    </lineage>
</organism>
<protein>
    <submittedName>
        <fullName evidence="1">RCG55592</fullName>
    </submittedName>
</protein>
<reference evidence="1 2" key="1">
    <citation type="submission" date="2005-09" db="EMBL/GenBank/DDBJ databases">
        <authorList>
            <person name="Mural R.J."/>
            <person name="Li P.W."/>
            <person name="Adams M.D."/>
            <person name="Amanatides P.G."/>
            <person name="Baden-Tillson H."/>
            <person name="Barnstead M."/>
            <person name="Chin S.H."/>
            <person name="Dew I."/>
            <person name="Evans C.A."/>
            <person name="Ferriera S."/>
            <person name="Flanigan M."/>
            <person name="Fosler C."/>
            <person name="Glodek A."/>
            <person name="Gu Z."/>
            <person name="Holt R.A."/>
            <person name="Jennings D."/>
            <person name="Kraft C.L."/>
            <person name="Lu F."/>
            <person name="Nguyen T."/>
            <person name="Nusskern D.R."/>
            <person name="Pfannkoch C.M."/>
            <person name="Sitter C."/>
            <person name="Sutton G.G."/>
            <person name="Venter J.C."/>
            <person name="Wang Z."/>
            <person name="Woodage T."/>
            <person name="Zheng X.H."/>
            <person name="Zhong F."/>
        </authorList>
    </citation>
    <scope>NUCLEOTIDE SEQUENCE [LARGE SCALE GENOMIC DNA]</scope>
    <source>
        <strain>BN</strain>
        <strain evidence="2">Sprague-Dawley</strain>
    </source>
</reference>
<proteinExistence type="predicted"/>
<accession>A6JR59</accession>
<evidence type="ECO:0000313" key="2">
    <source>
        <dbReference type="Proteomes" id="UP000234681"/>
    </source>
</evidence>
<dbReference type="AlphaFoldDB" id="A6JR59"/>